<dbReference type="OrthoDB" id="10639480at2759"/>
<proteinExistence type="predicted"/>
<keyword evidence="3" id="KW-1185">Reference proteome</keyword>
<evidence type="ECO:0000313" key="2">
    <source>
        <dbReference type="EMBL" id="KOO47174.1"/>
    </source>
</evidence>
<dbReference type="Proteomes" id="UP000037460">
    <property type="component" value="Unassembled WGS sequence"/>
</dbReference>
<evidence type="ECO:0008006" key="4">
    <source>
        <dbReference type="Google" id="ProtNLM"/>
    </source>
</evidence>
<gene>
    <name evidence="2" type="ORF">Ctob_013195</name>
</gene>
<dbReference type="EMBL" id="JWZX01000546">
    <property type="protein sequence ID" value="KOO47174.1"/>
    <property type="molecule type" value="Genomic_DNA"/>
</dbReference>
<sequence length="342" mass="37726">MVETAAPIDEVVAVSVAMLTDLRDKELGLLELILAHLPPPTLVEIAATCAFLRTCALSSADQRVRALITSDRRVSRWRRSGYEGRFAIFRELHHIEGAAQYAHRVAGRFRLGTFAALDISPSGEFVNYSCGDPEDGYCFRGIMTVAGVIPRGRRNEPLYLLDRWYVAAWRKGELQTAESLSFVGPGYQCYSVSTSEEREIKGRGGGGRSSKLVLYENEPGPDAAKSWKVPREMPVFRGSSSYDERPDLDPDGDPDGDGLVADEVRSVLRLSFQDGVLPLRKVAERELAWPEGGLVPLTDTRLVPVGGDLSLSWVQPSQPPDSQLLRVHHFSPHIADLRVALS</sequence>
<protein>
    <recommendedName>
        <fullName evidence="4">F-box domain-containing protein</fullName>
    </recommendedName>
</protein>
<accession>A0A0M0L818</accession>
<dbReference type="AlphaFoldDB" id="A0A0M0L818"/>
<reference evidence="3" key="1">
    <citation type="journal article" date="2015" name="PLoS Genet.">
        <title>Genome Sequence and Transcriptome Analyses of Chrysochromulina tobin: Metabolic Tools for Enhanced Algal Fitness in the Prominent Order Prymnesiales (Haptophyceae).</title>
        <authorList>
            <person name="Hovde B.T."/>
            <person name="Deodato C.R."/>
            <person name="Hunsperger H.M."/>
            <person name="Ryken S.A."/>
            <person name="Yost W."/>
            <person name="Jha R.K."/>
            <person name="Patterson J."/>
            <person name="Monnat R.J. Jr."/>
            <person name="Barlow S.B."/>
            <person name="Starkenburg S.R."/>
            <person name="Cattolico R.A."/>
        </authorList>
    </citation>
    <scope>NUCLEOTIDE SEQUENCE</scope>
    <source>
        <strain evidence="3">CCMP291</strain>
    </source>
</reference>
<evidence type="ECO:0000256" key="1">
    <source>
        <dbReference type="SAM" id="MobiDB-lite"/>
    </source>
</evidence>
<name>A0A0M0L818_9EUKA</name>
<comment type="caution">
    <text evidence="2">The sequence shown here is derived from an EMBL/GenBank/DDBJ whole genome shotgun (WGS) entry which is preliminary data.</text>
</comment>
<evidence type="ECO:0000313" key="3">
    <source>
        <dbReference type="Proteomes" id="UP000037460"/>
    </source>
</evidence>
<organism evidence="2 3">
    <name type="scientific">Chrysochromulina tobinii</name>
    <dbReference type="NCBI Taxonomy" id="1460289"/>
    <lineage>
        <taxon>Eukaryota</taxon>
        <taxon>Haptista</taxon>
        <taxon>Haptophyta</taxon>
        <taxon>Prymnesiophyceae</taxon>
        <taxon>Prymnesiales</taxon>
        <taxon>Chrysochromulinaceae</taxon>
        <taxon>Chrysochromulina</taxon>
    </lineage>
</organism>
<feature type="region of interest" description="Disordered" evidence="1">
    <location>
        <begin position="237"/>
        <end position="257"/>
    </location>
</feature>